<comment type="cofactor">
    <cofactor evidence="2 8">
        <name>FAD</name>
        <dbReference type="ChEBI" id="CHEBI:57692"/>
    </cofactor>
</comment>
<keyword evidence="6 8" id="KW-0274">FAD</keyword>
<evidence type="ECO:0000256" key="8">
    <source>
        <dbReference type="HAMAP-Rule" id="MF_00212"/>
    </source>
</evidence>
<comment type="pathway">
    <text evidence="3 8">Carbohydrate metabolism; tricarboxylic acid cycle; oxaloacetate from (S)-malate (quinone route): step 1/1.</text>
</comment>
<comment type="caution">
    <text evidence="9">The sequence shown here is derived from an EMBL/GenBank/DDBJ whole genome shotgun (WGS) entry which is preliminary data.</text>
</comment>
<organism evidence="9 10">
    <name type="scientific">Gordonia malaquae NBRC 108250</name>
    <dbReference type="NCBI Taxonomy" id="1223542"/>
    <lineage>
        <taxon>Bacteria</taxon>
        <taxon>Bacillati</taxon>
        <taxon>Actinomycetota</taxon>
        <taxon>Actinomycetes</taxon>
        <taxon>Mycobacteriales</taxon>
        <taxon>Gordoniaceae</taxon>
        <taxon>Gordonia</taxon>
    </lineage>
</organism>
<dbReference type="EC" id="1.1.5.4" evidence="8"/>
<dbReference type="HAMAP" id="MF_00212">
    <property type="entry name" value="MQO"/>
    <property type="match status" value="1"/>
</dbReference>
<keyword evidence="10" id="KW-1185">Reference proteome</keyword>
<sequence>MRTRTAPVDLPAGDVVLVGAGIMSATLASMLRVLEPAWSVVVLEAADQVADESSNPWNNAGTGHSGFCELNYMPDPTDDSKPASVAEQFLLTRQWWASLAAAGAVEPDRFIRTSPHLSVVFGDADSEYLRRRHSTLRGNPLFRELEFTDDPAVLAGWAPLVTDGRSLGRVAATRHPRGTDVDFGALTSQLLGASRASVLLEHVVHRIRRTTDAGVVVTGRSPSGRFRIRARHVFVGAGGQALRQLQRAGVDDVRQYGVLPVGAAFLRCGRPEVVARLDGKVYGQAPVGAPPMSVPHLDRRTVDGRDYLMFGPYATFSTRLLKHGRLTDFFTTLHPRNMWTVVSASATNWPLIRFLVSELLAGRRKRFSQLTQYFPDARDTDWTMIPAGQRAQLVTPGPRSAGVLQQGTELIVSSDRQVSGLLGASPGASTAAPIMLEMLERTFPDEWSHRWATVMADAVPGLAVEQWTDEDVEQVTTDTARALRLI</sequence>
<protein>
    <recommendedName>
        <fullName evidence="8">Probable malate:quinone oxidoreductase</fullName>
        <ecNumber evidence="8">1.1.5.4</ecNumber>
    </recommendedName>
    <alternativeName>
        <fullName evidence="8">MQO</fullName>
    </alternativeName>
    <alternativeName>
        <fullName evidence="8">Malate dehydrogenase [quinone]</fullName>
    </alternativeName>
</protein>
<dbReference type="STRING" id="410332.SAMN04488550_0468"/>
<dbReference type="Pfam" id="PF06039">
    <property type="entry name" value="Mqo"/>
    <property type="match status" value="1"/>
</dbReference>
<evidence type="ECO:0000313" key="9">
    <source>
        <dbReference type="EMBL" id="GAC78958.1"/>
    </source>
</evidence>
<keyword evidence="5 8" id="KW-0285">Flavoprotein</keyword>
<keyword evidence="4 8" id="KW-0816">Tricarboxylic acid cycle</keyword>
<dbReference type="InterPro" id="IPR036188">
    <property type="entry name" value="FAD/NAD-bd_sf"/>
</dbReference>
<dbReference type="AlphaFoldDB" id="M3VAL5"/>
<dbReference type="NCBIfam" id="NF003606">
    <property type="entry name" value="PRK05257.2-1"/>
    <property type="match status" value="1"/>
</dbReference>
<dbReference type="SUPFAM" id="SSF51905">
    <property type="entry name" value="FAD/NAD(P)-binding domain"/>
    <property type="match status" value="1"/>
</dbReference>
<evidence type="ECO:0000256" key="6">
    <source>
        <dbReference type="ARBA" id="ARBA00022827"/>
    </source>
</evidence>
<comment type="similarity">
    <text evidence="8">Belongs to the MQO family.</text>
</comment>
<proteinExistence type="inferred from homology"/>
<evidence type="ECO:0000256" key="2">
    <source>
        <dbReference type="ARBA" id="ARBA00001974"/>
    </source>
</evidence>
<dbReference type="GO" id="GO:0008924">
    <property type="term" value="F:L-malate dehydrogenase (quinone) activity"/>
    <property type="evidence" value="ECO:0007669"/>
    <property type="project" value="UniProtKB-UniRule"/>
</dbReference>
<dbReference type="GO" id="GO:0047545">
    <property type="term" value="F:(S)-2-hydroxyglutarate dehydrogenase activity"/>
    <property type="evidence" value="ECO:0007669"/>
    <property type="project" value="TreeGrafter"/>
</dbReference>
<gene>
    <name evidence="8 9" type="primary">mqo</name>
    <name evidence="9" type="ORF">GM1_005_01410</name>
</gene>
<evidence type="ECO:0000256" key="3">
    <source>
        <dbReference type="ARBA" id="ARBA00005012"/>
    </source>
</evidence>
<dbReference type="GO" id="GO:0006099">
    <property type="term" value="P:tricarboxylic acid cycle"/>
    <property type="evidence" value="ECO:0007669"/>
    <property type="project" value="UniProtKB-UniRule"/>
</dbReference>
<evidence type="ECO:0000256" key="7">
    <source>
        <dbReference type="ARBA" id="ARBA00023002"/>
    </source>
</evidence>
<dbReference type="Gene3D" id="3.50.50.60">
    <property type="entry name" value="FAD/NAD(P)-binding domain"/>
    <property type="match status" value="1"/>
</dbReference>
<dbReference type="PANTHER" id="PTHR43104:SF2">
    <property type="entry name" value="L-2-HYDROXYGLUTARATE DEHYDROGENASE, MITOCHONDRIAL"/>
    <property type="match status" value="1"/>
</dbReference>
<dbReference type="Gene3D" id="3.30.9.10">
    <property type="entry name" value="D-Amino Acid Oxidase, subunit A, domain 2"/>
    <property type="match status" value="1"/>
</dbReference>
<reference evidence="9 10" key="1">
    <citation type="submission" date="2013-02" db="EMBL/GenBank/DDBJ databases">
        <title>Whole genome shotgun sequence of Gordonia malaquae NBRC 108250.</title>
        <authorList>
            <person name="Yoshida I."/>
            <person name="Hosoyama A."/>
            <person name="Tsuchikane K."/>
            <person name="Ando Y."/>
            <person name="Baba S."/>
            <person name="Ohji S."/>
            <person name="Hamada M."/>
            <person name="Tamura T."/>
            <person name="Yamazoe A."/>
            <person name="Yamazaki S."/>
            <person name="Fujita N."/>
        </authorList>
    </citation>
    <scope>NUCLEOTIDE SEQUENCE [LARGE SCALE GENOMIC DNA]</scope>
    <source>
        <strain evidence="9 10">NBRC 108250</strain>
    </source>
</reference>
<name>M3VAL5_GORML</name>
<evidence type="ECO:0000256" key="5">
    <source>
        <dbReference type="ARBA" id="ARBA00022630"/>
    </source>
</evidence>
<dbReference type="RefSeq" id="WP_008377168.1">
    <property type="nucleotide sequence ID" value="NZ_BAOP01000005.1"/>
</dbReference>
<dbReference type="EMBL" id="BAOP01000005">
    <property type="protein sequence ID" value="GAC78958.1"/>
    <property type="molecule type" value="Genomic_DNA"/>
</dbReference>
<dbReference type="UniPathway" id="UPA00223">
    <property type="reaction ID" value="UER01008"/>
</dbReference>
<keyword evidence="7 8" id="KW-0560">Oxidoreductase</keyword>
<comment type="catalytic activity">
    <reaction evidence="1 8">
        <text>(S)-malate + a quinone = a quinol + oxaloacetate</text>
        <dbReference type="Rhea" id="RHEA:46012"/>
        <dbReference type="ChEBI" id="CHEBI:15589"/>
        <dbReference type="ChEBI" id="CHEBI:16452"/>
        <dbReference type="ChEBI" id="CHEBI:24646"/>
        <dbReference type="ChEBI" id="CHEBI:132124"/>
        <dbReference type="EC" id="1.1.5.4"/>
    </reaction>
</comment>
<evidence type="ECO:0000256" key="4">
    <source>
        <dbReference type="ARBA" id="ARBA00022532"/>
    </source>
</evidence>
<evidence type="ECO:0000256" key="1">
    <source>
        <dbReference type="ARBA" id="ARBA00001139"/>
    </source>
</evidence>
<dbReference type="PANTHER" id="PTHR43104">
    <property type="entry name" value="L-2-HYDROXYGLUTARATE DEHYDROGENASE, MITOCHONDRIAL"/>
    <property type="match status" value="1"/>
</dbReference>
<dbReference type="InterPro" id="IPR006231">
    <property type="entry name" value="MQO"/>
</dbReference>
<dbReference type="Proteomes" id="UP000035009">
    <property type="component" value="Unassembled WGS sequence"/>
</dbReference>
<evidence type="ECO:0000313" key="10">
    <source>
        <dbReference type="Proteomes" id="UP000035009"/>
    </source>
</evidence>
<accession>M3VAL5</accession>
<dbReference type="eggNOG" id="COG0579">
    <property type="taxonomic scope" value="Bacteria"/>
</dbReference>
<dbReference type="OrthoDB" id="9763983at2"/>